<organism evidence="1 3">
    <name type="scientific">Candidatus Colimorpha enterica</name>
    <dbReference type="NCBI Taxonomy" id="3083063"/>
    <lineage>
        <taxon>Bacteria</taxon>
        <taxon>Pseudomonadati</taxon>
        <taxon>Bacteroidota</taxon>
        <taxon>Bacteroidia</taxon>
        <taxon>Bacteroidales</taxon>
        <taxon>Candidatus Colimorpha</taxon>
    </lineage>
</organism>
<dbReference type="EMBL" id="CBFW010000324">
    <property type="protein sequence ID" value="CDC75869.1"/>
    <property type="molecule type" value="Genomic_DNA"/>
</dbReference>
<accession>R6U196</accession>
<evidence type="ECO:0000313" key="3">
    <source>
        <dbReference type="Proteomes" id="UP000017938"/>
    </source>
</evidence>
<evidence type="ECO:0008006" key="5">
    <source>
        <dbReference type="Google" id="ProtNLM"/>
    </source>
</evidence>
<dbReference type="Proteomes" id="UP001139365">
    <property type="component" value="Unassembled WGS sequence"/>
</dbReference>
<evidence type="ECO:0000313" key="4">
    <source>
        <dbReference type="Proteomes" id="UP001139365"/>
    </source>
</evidence>
<gene>
    <name evidence="1" type="ORF">BN580_01983</name>
    <name evidence="2" type="ORF">MR241_03340</name>
</gene>
<sequence>MRIKIRLDTMSDVNSFVNDMTKSGAKVYLTDKNRDFIVSAKSLLGAVYSMEWDEIWCESDENIYHLVSKYAADE</sequence>
<comment type="caution">
    <text evidence="1">The sequence shown here is derived from an EMBL/GenBank/DDBJ whole genome shotgun (WGS) entry which is preliminary data.</text>
</comment>
<name>R6U196_9BACT</name>
<reference evidence="1" key="1">
    <citation type="submission" date="2012-11" db="EMBL/GenBank/DDBJ databases">
        <title>Dependencies among metagenomic species, viruses, plasmids and units of genetic variation.</title>
        <authorList>
            <person name="Nielsen H.B."/>
            <person name="Almeida M."/>
            <person name="Juncker A.S."/>
            <person name="Rasmussen S."/>
            <person name="Li J."/>
            <person name="Sunagawa S."/>
            <person name="Plichta D."/>
            <person name="Gautier L."/>
            <person name="Le Chatelier E."/>
            <person name="Peletier E."/>
            <person name="Bonde I."/>
            <person name="Nielsen T."/>
            <person name="Manichanh C."/>
            <person name="Arumugam M."/>
            <person name="Batto J."/>
            <person name="Santos M.B.Q.D."/>
            <person name="Blom N."/>
            <person name="Borruel N."/>
            <person name="Burgdorf K.S."/>
            <person name="Boumezbeur F."/>
            <person name="Casellas F."/>
            <person name="Dore J."/>
            <person name="Guarner F."/>
            <person name="Hansen T."/>
            <person name="Hildebrand F."/>
            <person name="Kaas R.S."/>
            <person name="Kennedy S."/>
            <person name="Kristiansen K."/>
            <person name="Kultima J.R."/>
            <person name="Leonard P."/>
            <person name="Levenez F."/>
            <person name="Lund O."/>
            <person name="Moumen B."/>
            <person name="Le Paslier D."/>
            <person name="Pons N."/>
            <person name="Pedersen O."/>
            <person name="Prifti E."/>
            <person name="Qin J."/>
            <person name="Raes J."/>
            <person name="Tap J."/>
            <person name="Tims S."/>
            <person name="Ussery D.W."/>
            <person name="Yamada T."/>
            <person name="MetaHit consortium"/>
            <person name="Renault P."/>
            <person name="Sicheritz-Ponten T."/>
            <person name="Bork P."/>
            <person name="Wang J."/>
            <person name="Brunak S."/>
            <person name="Ehrlich S.D."/>
        </authorList>
    </citation>
    <scope>NUCLEOTIDE SEQUENCE [LARGE SCALE GENOMIC DNA]</scope>
</reference>
<dbReference type="AlphaFoldDB" id="R6U196"/>
<proteinExistence type="predicted"/>
<evidence type="ECO:0000313" key="1">
    <source>
        <dbReference type="EMBL" id="CDC75869.1"/>
    </source>
</evidence>
<dbReference type="Proteomes" id="UP000017938">
    <property type="component" value="Unassembled WGS sequence"/>
</dbReference>
<protein>
    <recommendedName>
        <fullName evidence="5">HPr domain-containing protein</fullName>
    </recommendedName>
</protein>
<evidence type="ECO:0000313" key="2">
    <source>
        <dbReference type="EMBL" id="MCI5755313.1"/>
    </source>
</evidence>
<dbReference type="EMBL" id="JALEMU010000053">
    <property type="protein sequence ID" value="MCI5755313.1"/>
    <property type="molecule type" value="Genomic_DNA"/>
</dbReference>
<reference evidence="2 4" key="2">
    <citation type="submission" date="2022-03" db="EMBL/GenBank/DDBJ databases">
        <title>Metagenome-assembled genomes from swine fecal metagenomes.</title>
        <authorList>
            <person name="Holman D.B."/>
            <person name="Kommadath A."/>
        </authorList>
    </citation>
    <scope>NUCLEOTIDE SEQUENCE [LARGE SCALE GENOMIC DNA]</scope>
    <source>
        <strain evidence="2">SUG147</strain>
    </source>
</reference>